<proteinExistence type="predicted"/>
<gene>
    <name evidence="1" type="ORF">S06H3_11689</name>
</gene>
<organism evidence="1">
    <name type="scientific">marine sediment metagenome</name>
    <dbReference type="NCBI Taxonomy" id="412755"/>
    <lineage>
        <taxon>unclassified sequences</taxon>
        <taxon>metagenomes</taxon>
        <taxon>ecological metagenomes</taxon>
    </lineage>
</organism>
<name>X1LDZ1_9ZZZZ</name>
<dbReference type="AlphaFoldDB" id="X1LDZ1"/>
<feature type="non-terminal residue" evidence="1">
    <location>
        <position position="31"/>
    </location>
</feature>
<dbReference type="EMBL" id="BARV01005760">
    <property type="protein sequence ID" value="GAI17492.1"/>
    <property type="molecule type" value="Genomic_DNA"/>
</dbReference>
<sequence length="31" mass="3442">MGLELSEIDENGKPVLEKVTKKVKGKEVEIT</sequence>
<accession>X1LDZ1</accession>
<evidence type="ECO:0000313" key="1">
    <source>
        <dbReference type="EMBL" id="GAI17492.1"/>
    </source>
</evidence>
<protein>
    <submittedName>
        <fullName evidence="1">Uncharacterized protein</fullName>
    </submittedName>
</protein>
<comment type="caution">
    <text evidence="1">The sequence shown here is derived from an EMBL/GenBank/DDBJ whole genome shotgun (WGS) entry which is preliminary data.</text>
</comment>
<reference evidence="1" key="1">
    <citation type="journal article" date="2014" name="Front. Microbiol.">
        <title>High frequency of phylogenetically diverse reductive dehalogenase-homologous genes in deep subseafloor sedimentary metagenomes.</title>
        <authorList>
            <person name="Kawai M."/>
            <person name="Futagami T."/>
            <person name="Toyoda A."/>
            <person name="Takaki Y."/>
            <person name="Nishi S."/>
            <person name="Hori S."/>
            <person name="Arai W."/>
            <person name="Tsubouchi T."/>
            <person name="Morono Y."/>
            <person name="Uchiyama I."/>
            <person name="Ito T."/>
            <person name="Fujiyama A."/>
            <person name="Inagaki F."/>
            <person name="Takami H."/>
        </authorList>
    </citation>
    <scope>NUCLEOTIDE SEQUENCE</scope>
    <source>
        <strain evidence="1">Expedition CK06-06</strain>
    </source>
</reference>